<comment type="caution">
    <text evidence="1">The sequence shown here is derived from an EMBL/GenBank/DDBJ whole genome shotgun (WGS) entry which is preliminary data.</text>
</comment>
<dbReference type="RefSeq" id="WP_347165058.1">
    <property type="nucleotide sequence ID" value="NZ_JBDNCH010000002.1"/>
</dbReference>
<name>A0AAW9SM96_9RHOB</name>
<dbReference type="Pfam" id="PF05521">
    <property type="entry name" value="Phage_HCP"/>
    <property type="match status" value="1"/>
</dbReference>
<proteinExistence type="predicted"/>
<dbReference type="AlphaFoldDB" id="A0AAW9SM96"/>
<protein>
    <submittedName>
        <fullName evidence="1">Head-tail adaptor protein</fullName>
    </submittedName>
</protein>
<evidence type="ECO:0000313" key="1">
    <source>
        <dbReference type="EMBL" id="MEN9059925.1"/>
    </source>
</evidence>
<evidence type="ECO:0000313" key="2">
    <source>
        <dbReference type="Proteomes" id="UP001428774"/>
    </source>
</evidence>
<gene>
    <name evidence="1" type="ORF">ABFB10_01665</name>
</gene>
<dbReference type="EMBL" id="JBDNCH010000002">
    <property type="protein sequence ID" value="MEN9059925.1"/>
    <property type="molecule type" value="Genomic_DNA"/>
</dbReference>
<sequence>MSRVTLNRRLELEAQQRTEDGAGGARVQWQRLGTLWAAIRPRSARMASGETGAVSRAGFRIIVRGAPQGASRRPGPGQRFRMGQRLFRIEAVTEMEPDGLYLICECEEEVLP</sequence>
<organism evidence="1 2">
    <name type="scientific">Ponticoccus litoralis</name>
    <dbReference type="NCBI Taxonomy" id="422297"/>
    <lineage>
        <taxon>Bacteria</taxon>
        <taxon>Pseudomonadati</taxon>
        <taxon>Pseudomonadota</taxon>
        <taxon>Alphaproteobacteria</taxon>
        <taxon>Rhodobacterales</taxon>
        <taxon>Roseobacteraceae</taxon>
        <taxon>Ponticoccus</taxon>
    </lineage>
</organism>
<dbReference type="InterPro" id="IPR038666">
    <property type="entry name" value="SSP1_head-tail_sf"/>
</dbReference>
<accession>A0AAW9SM96</accession>
<dbReference type="InterPro" id="IPR008767">
    <property type="entry name" value="Phage_SPP1_head-tail_adaptor"/>
</dbReference>
<dbReference type="Gene3D" id="2.40.10.270">
    <property type="entry name" value="Bacteriophage SPP1 head-tail adaptor protein"/>
    <property type="match status" value="1"/>
</dbReference>
<reference evidence="1 2" key="1">
    <citation type="submission" date="2024-05" db="EMBL/GenBank/DDBJ databases">
        <title>Genome sequence of Ponticoccus litoralis KCCM 90028.</title>
        <authorList>
            <person name="Kim J.M."/>
            <person name="Lee J.K."/>
            <person name="Choi B.J."/>
            <person name="Bayburt H."/>
            <person name="Baek J.H."/>
            <person name="Jeon C.O."/>
        </authorList>
    </citation>
    <scope>NUCLEOTIDE SEQUENCE [LARGE SCALE GENOMIC DNA]</scope>
    <source>
        <strain evidence="1 2">KCCM 90028</strain>
    </source>
</reference>
<dbReference type="Proteomes" id="UP001428774">
    <property type="component" value="Unassembled WGS sequence"/>
</dbReference>
<keyword evidence="2" id="KW-1185">Reference proteome</keyword>